<organism evidence="2">
    <name type="scientific">Arion vulgaris</name>
    <dbReference type="NCBI Taxonomy" id="1028688"/>
    <lineage>
        <taxon>Eukaryota</taxon>
        <taxon>Metazoa</taxon>
        <taxon>Spiralia</taxon>
        <taxon>Lophotrochozoa</taxon>
        <taxon>Mollusca</taxon>
        <taxon>Gastropoda</taxon>
        <taxon>Heterobranchia</taxon>
        <taxon>Euthyneura</taxon>
        <taxon>Panpulmonata</taxon>
        <taxon>Eupulmonata</taxon>
        <taxon>Stylommatophora</taxon>
        <taxon>Helicina</taxon>
        <taxon>Arionoidea</taxon>
        <taxon>Arionidae</taxon>
        <taxon>Arion</taxon>
    </lineage>
</organism>
<reference evidence="2" key="1">
    <citation type="submission" date="2014-12" db="EMBL/GenBank/DDBJ databases">
        <title>Insight into the proteome of Arion vulgaris.</title>
        <authorList>
            <person name="Aradska J."/>
            <person name="Bulat T."/>
            <person name="Smidak R."/>
            <person name="Sarate P."/>
            <person name="Gangsoo J."/>
            <person name="Sialana F."/>
            <person name="Bilban M."/>
            <person name="Lubec G."/>
        </authorList>
    </citation>
    <scope>NUCLEOTIDE SEQUENCE</scope>
    <source>
        <tissue evidence="2">Skin</tissue>
    </source>
</reference>
<accession>A0A0B6XV31</accession>
<sequence>GGGGGGGGSGGGGGGRGSAADSESMKSSMKFSKYSEEDSKLYDTLMNDDFISDLSSGDPNMTPIQLPLNLNQTGVKMEVKPQVKEEVMDVDDIDFKVESKSVPGGQVNSSGRQKSKPPASVKDIFRSIKTEKGELLFLQFPDTLPGLSA</sequence>
<feature type="region of interest" description="Disordered" evidence="1">
    <location>
        <begin position="99"/>
        <end position="121"/>
    </location>
</feature>
<feature type="non-terminal residue" evidence="2">
    <location>
        <position position="1"/>
    </location>
</feature>
<feature type="non-terminal residue" evidence="2">
    <location>
        <position position="149"/>
    </location>
</feature>
<feature type="compositionally biased region" description="Gly residues" evidence="1">
    <location>
        <begin position="1"/>
        <end position="17"/>
    </location>
</feature>
<gene>
    <name evidence="2" type="primary">ORF2503</name>
</gene>
<name>A0A0B6XV31_9EUPU</name>
<dbReference type="EMBL" id="HACG01001007">
    <property type="protein sequence ID" value="CEK47872.1"/>
    <property type="molecule type" value="Transcribed_RNA"/>
</dbReference>
<proteinExistence type="predicted"/>
<dbReference type="AlphaFoldDB" id="A0A0B6XV31"/>
<evidence type="ECO:0000313" key="2">
    <source>
        <dbReference type="EMBL" id="CEK47872.1"/>
    </source>
</evidence>
<evidence type="ECO:0000256" key="1">
    <source>
        <dbReference type="SAM" id="MobiDB-lite"/>
    </source>
</evidence>
<protein>
    <submittedName>
        <fullName evidence="2">Uncharacterized protein</fullName>
    </submittedName>
</protein>
<feature type="region of interest" description="Disordered" evidence="1">
    <location>
        <begin position="1"/>
        <end position="33"/>
    </location>
</feature>